<keyword evidence="2" id="KW-1185">Reference proteome</keyword>
<reference evidence="1 2" key="1">
    <citation type="submission" date="2020-02" db="EMBL/GenBank/DDBJ databases">
        <title>Identification and distribution of gene clusters putatively required for synthesis of sphingolipid metabolism inhibitors in phylogenetically diverse species of the filamentous fungus Fusarium.</title>
        <authorList>
            <person name="Kim H.-S."/>
            <person name="Busman M."/>
            <person name="Brown D.W."/>
            <person name="Divon H."/>
            <person name="Uhlig S."/>
            <person name="Proctor R.H."/>
        </authorList>
    </citation>
    <scope>NUCLEOTIDE SEQUENCE [LARGE SCALE GENOMIC DNA]</scope>
    <source>
        <strain evidence="1 2">NRRL 2903</strain>
    </source>
</reference>
<proteinExistence type="predicted"/>
<sequence length="85" mass="9615">MKESLSNVIHSAKEIRHNAVHRNRVEINELAMHLDHAVALCTILGVQEDLAKVKAIRHYANTEIASIQAAKQEAEKKIMQFMKSL</sequence>
<evidence type="ECO:0000313" key="2">
    <source>
        <dbReference type="Proteomes" id="UP000537989"/>
    </source>
</evidence>
<comment type="caution">
    <text evidence="1">The sequence shown here is derived from an EMBL/GenBank/DDBJ whole genome shotgun (WGS) entry which is preliminary data.</text>
</comment>
<evidence type="ECO:0000313" key="1">
    <source>
        <dbReference type="EMBL" id="KAF5240487.1"/>
    </source>
</evidence>
<gene>
    <name evidence="1" type="ORF">FAUST_4381</name>
</gene>
<dbReference type="EMBL" id="JAAMOD010000113">
    <property type="protein sequence ID" value="KAF5240487.1"/>
    <property type="molecule type" value="Genomic_DNA"/>
</dbReference>
<dbReference type="Proteomes" id="UP000537989">
    <property type="component" value="Unassembled WGS sequence"/>
</dbReference>
<dbReference type="AlphaFoldDB" id="A0AAN6C384"/>
<organism evidence="1 2">
    <name type="scientific">Fusarium austroamericanum</name>
    <dbReference type="NCBI Taxonomy" id="282268"/>
    <lineage>
        <taxon>Eukaryota</taxon>
        <taxon>Fungi</taxon>
        <taxon>Dikarya</taxon>
        <taxon>Ascomycota</taxon>
        <taxon>Pezizomycotina</taxon>
        <taxon>Sordariomycetes</taxon>
        <taxon>Hypocreomycetidae</taxon>
        <taxon>Hypocreales</taxon>
        <taxon>Nectriaceae</taxon>
        <taxon>Fusarium</taxon>
    </lineage>
</organism>
<name>A0AAN6C384_FUSAU</name>
<accession>A0AAN6C384</accession>
<protein>
    <submittedName>
        <fullName evidence="1">Uncharacterized protein</fullName>
    </submittedName>
</protein>